<sequence>RRARRPGTGAPGIEAPGIEAPGIEAPAAGAPATAGEPEAAPVESAGLRVAIPHPPGRLPRSTTATRCNWHYARCGRDGARPGAGIAAEHGARGVFGTLRGLACVKGVSKVLCGAGLSAPTGVSPL</sequence>
<gene>
    <name evidence="2" type="ORF">E1298_42545</name>
</gene>
<evidence type="ECO:0000313" key="2">
    <source>
        <dbReference type="EMBL" id="TDD64298.1"/>
    </source>
</evidence>
<evidence type="ECO:0000313" key="3">
    <source>
        <dbReference type="Proteomes" id="UP000294513"/>
    </source>
</evidence>
<feature type="non-terminal residue" evidence="2">
    <location>
        <position position="1"/>
    </location>
</feature>
<protein>
    <submittedName>
        <fullName evidence="2">Uncharacterized protein</fullName>
    </submittedName>
</protein>
<organism evidence="2 3">
    <name type="scientific">Actinomadura rubrisoli</name>
    <dbReference type="NCBI Taxonomy" id="2530368"/>
    <lineage>
        <taxon>Bacteria</taxon>
        <taxon>Bacillati</taxon>
        <taxon>Actinomycetota</taxon>
        <taxon>Actinomycetes</taxon>
        <taxon>Streptosporangiales</taxon>
        <taxon>Thermomonosporaceae</taxon>
        <taxon>Actinomadura</taxon>
    </lineage>
</organism>
<reference evidence="2 3" key="1">
    <citation type="submission" date="2019-03" db="EMBL/GenBank/DDBJ databases">
        <title>Draft genome sequences of novel Actinobacteria.</title>
        <authorList>
            <person name="Sahin N."/>
            <person name="Ay H."/>
            <person name="Saygin H."/>
        </authorList>
    </citation>
    <scope>NUCLEOTIDE SEQUENCE [LARGE SCALE GENOMIC DNA]</scope>
    <source>
        <strain evidence="2 3">H3C3</strain>
    </source>
</reference>
<evidence type="ECO:0000256" key="1">
    <source>
        <dbReference type="SAM" id="MobiDB-lite"/>
    </source>
</evidence>
<keyword evidence="3" id="KW-1185">Reference proteome</keyword>
<dbReference type="AlphaFoldDB" id="A0A4R4ZY43"/>
<dbReference type="EMBL" id="SMKU01000447">
    <property type="protein sequence ID" value="TDD64298.1"/>
    <property type="molecule type" value="Genomic_DNA"/>
</dbReference>
<comment type="caution">
    <text evidence="2">The sequence shown here is derived from an EMBL/GenBank/DDBJ whole genome shotgun (WGS) entry which is preliminary data.</text>
</comment>
<proteinExistence type="predicted"/>
<feature type="region of interest" description="Disordered" evidence="1">
    <location>
        <begin position="1"/>
        <end position="39"/>
    </location>
</feature>
<accession>A0A4R4ZY43</accession>
<name>A0A4R4ZY43_9ACTN</name>
<dbReference type="Proteomes" id="UP000294513">
    <property type="component" value="Unassembled WGS sequence"/>
</dbReference>